<reference evidence="13 14" key="1">
    <citation type="journal article" date="2021" name="Mar. Drugs">
        <title>Genome Reduction and Secondary Metabolism of the Marine Sponge-Associated Cyanobacterium Leptothoe.</title>
        <authorList>
            <person name="Konstantinou D."/>
            <person name="Popin R.V."/>
            <person name="Fewer D.P."/>
            <person name="Sivonen K."/>
            <person name="Gkelis S."/>
        </authorList>
    </citation>
    <scope>NUCLEOTIDE SEQUENCE [LARGE SCALE GENOMIC DNA]</scope>
    <source>
        <strain evidence="13 14">TAU-MAC 1615</strain>
    </source>
</reference>
<dbReference type="InterPro" id="IPR044838">
    <property type="entry name" value="EGY1-like"/>
</dbReference>
<dbReference type="RefSeq" id="WP_215618735.1">
    <property type="nucleotide sequence ID" value="NZ_JADOER010000010.1"/>
</dbReference>
<feature type="domain" description="Peptidase M50" evidence="12">
    <location>
        <begin position="257"/>
        <end position="420"/>
    </location>
</feature>
<comment type="subcellular location">
    <subcellularLocation>
        <location evidence="2">Membrane</location>
        <topology evidence="2">Multi-pass membrane protein</topology>
    </subcellularLocation>
</comment>
<keyword evidence="8 11" id="KW-1133">Transmembrane helix</keyword>
<feature type="transmembrane region" description="Helical" evidence="11">
    <location>
        <begin position="380"/>
        <end position="399"/>
    </location>
</feature>
<accession>A0ABS5Y4W6</accession>
<dbReference type="CDD" id="cd06160">
    <property type="entry name" value="S2P-M50_like_2"/>
    <property type="match status" value="1"/>
</dbReference>
<organism evidence="13 14">
    <name type="scientific">Leptothoe kymatousa TAU-MAC 1615</name>
    <dbReference type="NCBI Taxonomy" id="2364775"/>
    <lineage>
        <taxon>Bacteria</taxon>
        <taxon>Bacillati</taxon>
        <taxon>Cyanobacteriota</taxon>
        <taxon>Cyanophyceae</taxon>
        <taxon>Nodosilineales</taxon>
        <taxon>Cymatolegaceae</taxon>
        <taxon>Leptothoe</taxon>
        <taxon>Leptothoe kymatousa</taxon>
    </lineage>
</organism>
<dbReference type="PANTHER" id="PTHR31412:SF0">
    <property type="entry name" value="ZINC METALLOPROTEASE EGY1, CHLOROPLASTIC-RELATED"/>
    <property type="match status" value="1"/>
</dbReference>
<dbReference type="Pfam" id="PF02163">
    <property type="entry name" value="Peptidase_M50"/>
    <property type="match status" value="1"/>
</dbReference>
<evidence type="ECO:0000256" key="2">
    <source>
        <dbReference type="ARBA" id="ARBA00004141"/>
    </source>
</evidence>
<comment type="caution">
    <text evidence="13">The sequence shown here is derived from an EMBL/GenBank/DDBJ whole genome shotgun (WGS) entry which is preliminary data.</text>
</comment>
<name>A0ABS5Y4W6_9CYAN</name>
<evidence type="ECO:0000259" key="12">
    <source>
        <dbReference type="Pfam" id="PF02163"/>
    </source>
</evidence>
<evidence type="ECO:0000256" key="9">
    <source>
        <dbReference type="ARBA" id="ARBA00023136"/>
    </source>
</evidence>
<evidence type="ECO:0000256" key="5">
    <source>
        <dbReference type="ARBA" id="ARBA00022692"/>
    </source>
</evidence>
<sequence>MVTVLILLAAVGILVWGFIRARPDGKLGMYAWLQSVVLMVPWLAFFGLFTFGIYLNIAWVLTLVVLSTGIYIYLGRQLRALAEAAPRPTVVETVATATVESSGDAAEPEGDSGEAAEGKTEPKIPPVIPPEDLAEIESIFGVDTFFRTETVPYRLGVFFKGNLRGEPEATVKALTAQLENRFDDRYRLFLINGPEDRPAVIVLPSEMDPKPATVPQRILVVALAISTFITSLETGALLKDFSLFDNPQRWTEVLPTALSVMAILGVHEIGHWWQANRHNIKLGLPFTLPAWQIGSFGALTRFESILPNRSVLFDIAFAGPAAGGLLSLAMLIVGLMLSHPGSPYQLPVEFFQESVLVGALARTVLGDTLQTVDFVDVDPLVLMGWLGLVITALNVMPAGKLDGGRIVQAIYGRKTLGRTTAVTLVVLTLIALANPLALYWAALILFLQRGDERPCIDDLSEPDDARAALALLILFLMLATLLPLTPSLAGRLGIG</sequence>
<proteinExistence type="inferred from homology"/>
<feature type="transmembrane region" description="Helical" evidence="11">
    <location>
        <begin position="420"/>
        <end position="447"/>
    </location>
</feature>
<evidence type="ECO:0000256" key="1">
    <source>
        <dbReference type="ARBA" id="ARBA00001947"/>
    </source>
</evidence>
<evidence type="ECO:0000313" key="13">
    <source>
        <dbReference type="EMBL" id="MBT9312831.1"/>
    </source>
</evidence>
<dbReference type="GO" id="GO:0006508">
    <property type="term" value="P:proteolysis"/>
    <property type="evidence" value="ECO:0007669"/>
    <property type="project" value="UniProtKB-KW"/>
</dbReference>
<evidence type="ECO:0000256" key="3">
    <source>
        <dbReference type="ARBA" id="ARBA00007931"/>
    </source>
</evidence>
<keyword evidence="14" id="KW-1185">Reference proteome</keyword>
<dbReference type="InterPro" id="IPR008915">
    <property type="entry name" value="Peptidase_M50"/>
</dbReference>
<feature type="region of interest" description="Disordered" evidence="10">
    <location>
        <begin position="99"/>
        <end position="129"/>
    </location>
</feature>
<keyword evidence="4 13" id="KW-0645">Protease</keyword>
<feature type="transmembrane region" description="Helical" evidence="11">
    <location>
        <begin position="467"/>
        <end position="489"/>
    </location>
</feature>
<protein>
    <submittedName>
        <fullName evidence="13">Site-2 protease family protein</fullName>
    </submittedName>
</protein>
<evidence type="ECO:0000256" key="8">
    <source>
        <dbReference type="ARBA" id="ARBA00022989"/>
    </source>
</evidence>
<evidence type="ECO:0000256" key="4">
    <source>
        <dbReference type="ARBA" id="ARBA00022670"/>
    </source>
</evidence>
<keyword evidence="7" id="KW-0809">Transit peptide</keyword>
<dbReference type="EMBL" id="JADOER010000010">
    <property type="protein sequence ID" value="MBT9312831.1"/>
    <property type="molecule type" value="Genomic_DNA"/>
</dbReference>
<feature type="transmembrane region" description="Helical" evidence="11">
    <location>
        <begin position="45"/>
        <end position="74"/>
    </location>
</feature>
<keyword evidence="6" id="KW-0378">Hydrolase</keyword>
<dbReference type="PANTHER" id="PTHR31412">
    <property type="entry name" value="ZINC METALLOPROTEASE EGY1"/>
    <property type="match status" value="1"/>
</dbReference>
<evidence type="ECO:0000256" key="10">
    <source>
        <dbReference type="SAM" id="MobiDB-lite"/>
    </source>
</evidence>
<evidence type="ECO:0000256" key="6">
    <source>
        <dbReference type="ARBA" id="ARBA00022801"/>
    </source>
</evidence>
<evidence type="ECO:0000313" key="14">
    <source>
        <dbReference type="Proteomes" id="UP001196661"/>
    </source>
</evidence>
<dbReference type="Proteomes" id="UP001196661">
    <property type="component" value="Unassembled WGS sequence"/>
</dbReference>
<dbReference type="GO" id="GO:0008233">
    <property type="term" value="F:peptidase activity"/>
    <property type="evidence" value="ECO:0007669"/>
    <property type="project" value="UniProtKB-KW"/>
</dbReference>
<comment type="cofactor">
    <cofactor evidence="1">
        <name>Zn(2+)</name>
        <dbReference type="ChEBI" id="CHEBI:29105"/>
    </cofactor>
</comment>
<comment type="similarity">
    <text evidence="3">Belongs to the peptidase M50B family.</text>
</comment>
<gene>
    <name evidence="13" type="ORF">IXB28_11480</name>
</gene>
<evidence type="ECO:0000256" key="7">
    <source>
        <dbReference type="ARBA" id="ARBA00022946"/>
    </source>
</evidence>
<keyword evidence="5 11" id="KW-0812">Transmembrane</keyword>
<keyword evidence="9 11" id="KW-0472">Membrane</keyword>
<evidence type="ECO:0000256" key="11">
    <source>
        <dbReference type="SAM" id="Phobius"/>
    </source>
</evidence>
<feature type="transmembrane region" description="Helical" evidence="11">
    <location>
        <begin position="311"/>
        <end position="337"/>
    </location>
</feature>